<keyword evidence="2" id="KW-1185">Reference proteome</keyword>
<evidence type="ECO:0000313" key="2">
    <source>
        <dbReference type="Proteomes" id="UP000772434"/>
    </source>
</evidence>
<evidence type="ECO:0000313" key="1">
    <source>
        <dbReference type="EMBL" id="KAF9068151.1"/>
    </source>
</evidence>
<dbReference type="AlphaFoldDB" id="A0A9P5PLW6"/>
<dbReference type="OrthoDB" id="2523749at2759"/>
<organism evidence="1 2">
    <name type="scientific">Rhodocollybia butyracea</name>
    <dbReference type="NCBI Taxonomy" id="206335"/>
    <lineage>
        <taxon>Eukaryota</taxon>
        <taxon>Fungi</taxon>
        <taxon>Dikarya</taxon>
        <taxon>Basidiomycota</taxon>
        <taxon>Agaricomycotina</taxon>
        <taxon>Agaricomycetes</taxon>
        <taxon>Agaricomycetidae</taxon>
        <taxon>Agaricales</taxon>
        <taxon>Marasmiineae</taxon>
        <taxon>Omphalotaceae</taxon>
        <taxon>Rhodocollybia</taxon>
    </lineage>
</organism>
<dbReference type="EMBL" id="JADNRY010000064">
    <property type="protein sequence ID" value="KAF9068151.1"/>
    <property type="molecule type" value="Genomic_DNA"/>
</dbReference>
<dbReference type="InterPro" id="IPR011009">
    <property type="entry name" value="Kinase-like_dom_sf"/>
</dbReference>
<accession>A0A9P5PLW6</accession>
<reference evidence="1" key="1">
    <citation type="submission" date="2020-11" db="EMBL/GenBank/DDBJ databases">
        <authorList>
            <consortium name="DOE Joint Genome Institute"/>
            <person name="Ahrendt S."/>
            <person name="Riley R."/>
            <person name="Andreopoulos W."/>
            <person name="Labutti K."/>
            <person name="Pangilinan J."/>
            <person name="Ruiz-Duenas F.J."/>
            <person name="Barrasa J.M."/>
            <person name="Sanchez-Garcia M."/>
            <person name="Camarero S."/>
            <person name="Miyauchi S."/>
            <person name="Serrano A."/>
            <person name="Linde D."/>
            <person name="Babiker R."/>
            <person name="Drula E."/>
            <person name="Ayuso-Fernandez I."/>
            <person name="Pacheco R."/>
            <person name="Padilla G."/>
            <person name="Ferreira P."/>
            <person name="Barriuso J."/>
            <person name="Kellner H."/>
            <person name="Castanera R."/>
            <person name="Alfaro M."/>
            <person name="Ramirez L."/>
            <person name="Pisabarro A.G."/>
            <person name="Kuo A."/>
            <person name="Tritt A."/>
            <person name="Lipzen A."/>
            <person name="He G."/>
            <person name="Yan M."/>
            <person name="Ng V."/>
            <person name="Cullen D."/>
            <person name="Martin F."/>
            <person name="Rosso M.-N."/>
            <person name="Henrissat B."/>
            <person name="Hibbett D."/>
            <person name="Martinez A.T."/>
            <person name="Grigoriev I.V."/>
        </authorList>
    </citation>
    <scope>NUCLEOTIDE SEQUENCE</scope>
    <source>
        <strain evidence="1">AH 40177</strain>
    </source>
</reference>
<name>A0A9P5PLW6_9AGAR</name>
<dbReference type="SUPFAM" id="SSF56112">
    <property type="entry name" value="Protein kinase-like (PK-like)"/>
    <property type="match status" value="1"/>
</dbReference>
<gene>
    <name evidence="1" type="ORF">BDP27DRAFT_839856</name>
</gene>
<sequence length="301" mass="34324">MWASFDGIAEFVTGSLSYCSSTTMKESELTTKPVDVDTTYDFFSLKAMNMDTTLERGGAYDYFSLDCIKIVDYGVPPPHFDTVFFAEILNEGNDSTVYGGHLLDEHGNNVHEIIIKLGKLEQMQREAENYVRLRSLQGRVIPYMLCYCVADRGNGNGHWGCLVIERFGAQLDVPIEYMEIPEQATLLNHFRDIHNEGLTHNDFESRNILQKDKEFRVIDLESLTVHVCTKCTMDFVTISSEEDGYVPLWCLCPPLRVAVEDLGFCGFGEKQTPKFTESLSALQTRFFWQNTNSPKRRTSRP</sequence>
<dbReference type="Proteomes" id="UP000772434">
    <property type="component" value="Unassembled WGS sequence"/>
</dbReference>
<comment type="caution">
    <text evidence="1">The sequence shown here is derived from an EMBL/GenBank/DDBJ whole genome shotgun (WGS) entry which is preliminary data.</text>
</comment>
<evidence type="ECO:0008006" key="3">
    <source>
        <dbReference type="Google" id="ProtNLM"/>
    </source>
</evidence>
<protein>
    <recommendedName>
        <fullName evidence="3">Protein kinase domain-containing protein</fullName>
    </recommendedName>
</protein>
<proteinExistence type="predicted"/>